<evidence type="ECO:0008006" key="3">
    <source>
        <dbReference type="Google" id="ProtNLM"/>
    </source>
</evidence>
<sequence length="594" mass="71048">MQNNFNVINTVKNEFAYKLGYVVLQHKINGGGYATLIHKLYKIRKEYKQQKTLQLNNYNFPLDISRMQSDQDCNNMRYRCHFYYLLGELLILAHKNWYKGGYFKLFSNIRNKRKEHKNIQKLIRMTPRKLHSSIYFFIVNKHLNIQAMIDILQRYENYNPILINIFNNFHFFIENFIAIRDWLLSNDFISDYEKENHPYPSLLNPKKLNNKEDLNYKTISADLAYSLNLPLPNKYSFVFIRFGLSGGAAMFSFLERCGVETCMASNKVNFIENLPYCEIYKRLLSSEKSCVSIFEGSSKETSERSKLLYFIEKNKDILILVRDPISRLKTGVNHGKFKHSFQKFNKNIDTRLPISEIMDRAEYFFDNNLYCLKDYFEACIEYSSFHYKTLIEPIVNKNNIIYLDMNSILPENVIDTFSQLAKTYDFNFDFKDKEFFQGIKYSDFNFYIPVELLFYENNVLFAKISVVLKSNEDKDMYNINSEGFIDLQHNLLNEISFLINEKDINRISEKQKDLIKKYQKDFLIYLEERLNFIKKNKLTEKDVLLFLKNNPKIGYKFKNILDSELKHIKQQHPDIIASWEYYQEFEKICKKQYV</sequence>
<accession>A0A0A8HWL3</accession>
<dbReference type="AlphaFoldDB" id="A0A0A8HWL3"/>
<dbReference type="EMBL" id="CP007775">
    <property type="protein sequence ID" value="AJD01165.1"/>
    <property type="molecule type" value="Genomic_DNA"/>
</dbReference>
<evidence type="ECO:0000313" key="1">
    <source>
        <dbReference type="EMBL" id="AJD01165.1"/>
    </source>
</evidence>
<dbReference type="HOGENOM" id="CLU_040137_0_0_7"/>
<dbReference type="Pfam" id="PF11186">
    <property type="entry name" value="DUF2972"/>
    <property type="match status" value="1"/>
</dbReference>
<gene>
    <name evidence="1" type="ORF">UPTC3659_0279</name>
</gene>
<reference evidence="1 2" key="1">
    <citation type="journal article" date="2014" name="Genome Biol. Evol.">
        <title>Comparative Genomics of the Campylobacter lari Group.</title>
        <authorList>
            <person name="Miller W.G."/>
            <person name="Yee E."/>
            <person name="Chapman M.H."/>
            <person name="Smith T.P."/>
            <person name="Bono J.L."/>
            <person name="Huynh S."/>
            <person name="Parker C.T."/>
            <person name="Vandamme P."/>
            <person name="Luong K."/>
            <person name="Korlach J."/>
        </authorList>
    </citation>
    <scope>NUCLEOTIDE SEQUENCE [LARGE SCALE GENOMIC DNA]</scope>
    <source>
        <strain evidence="2">RM3659</strain>
    </source>
</reference>
<name>A0A0A8HWL3_CAMLA</name>
<dbReference type="KEGG" id="cln:UPTC3659_0279"/>
<dbReference type="InterPro" id="IPR021353">
    <property type="entry name" value="DUF2972"/>
</dbReference>
<protein>
    <recommendedName>
        <fullName evidence="3">DUF2972 domain-containing protein</fullName>
    </recommendedName>
</protein>
<dbReference type="RefSeq" id="WP_039625309.1">
    <property type="nucleotide sequence ID" value="NZ_CP007775.1"/>
</dbReference>
<proteinExistence type="predicted"/>
<dbReference type="OrthoDB" id="5329998at2"/>
<evidence type="ECO:0000313" key="2">
    <source>
        <dbReference type="Proteomes" id="UP000031130"/>
    </source>
</evidence>
<organism evidence="1 2">
    <name type="scientific">Campylobacter lari NCTC 11845</name>
    <dbReference type="NCBI Taxonomy" id="1388749"/>
    <lineage>
        <taxon>Bacteria</taxon>
        <taxon>Pseudomonadati</taxon>
        <taxon>Campylobacterota</taxon>
        <taxon>Epsilonproteobacteria</taxon>
        <taxon>Campylobacterales</taxon>
        <taxon>Campylobacteraceae</taxon>
        <taxon>Campylobacter</taxon>
    </lineage>
</organism>
<dbReference type="Proteomes" id="UP000031130">
    <property type="component" value="Chromosome"/>
</dbReference>